<keyword evidence="7 11" id="KW-0067">ATP-binding</keyword>
<dbReference type="KEGG" id="mta:Moth_2490"/>
<protein>
    <recommendedName>
        <fullName evidence="11 12">DNA repair protein RadA</fullName>
    </recommendedName>
</protein>
<dbReference type="SUPFAM" id="SSF54211">
    <property type="entry name" value="Ribosomal protein S5 domain 2-like"/>
    <property type="match status" value="1"/>
</dbReference>
<proteinExistence type="inferred from homology"/>
<name>Q2RFL7_MOOTA</name>
<dbReference type="STRING" id="264732.Moth_2490"/>
<comment type="domain">
    <text evidence="11">The middle region has homology to RecA with ATPase motifs including the RadA KNRFG motif, while the C-terminus is homologous to Lon protease.</text>
</comment>
<dbReference type="Pfam" id="PF18073">
    <property type="entry name" value="Zn_ribbon_LapB"/>
    <property type="match status" value="1"/>
</dbReference>
<evidence type="ECO:0000256" key="13">
    <source>
        <dbReference type="RuleBase" id="RU003555"/>
    </source>
</evidence>
<dbReference type="GO" id="GO:0008270">
    <property type="term" value="F:zinc ion binding"/>
    <property type="evidence" value="ECO:0007669"/>
    <property type="project" value="UniProtKB-KW"/>
</dbReference>
<keyword evidence="9 11" id="KW-0238">DNA-binding</keyword>
<evidence type="ECO:0000256" key="7">
    <source>
        <dbReference type="ARBA" id="ARBA00022840"/>
    </source>
</evidence>
<keyword evidence="4 13" id="KW-0863">Zinc-finger</keyword>
<evidence type="ECO:0000256" key="12">
    <source>
        <dbReference type="NCBIfam" id="TIGR00416"/>
    </source>
</evidence>
<evidence type="ECO:0000256" key="9">
    <source>
        <dbReference type="ARBA" id="ARBA00023125"/>
    </source>
</evidence>
<evidence type="ECO:0000256" key="10">
    <source>
        <dbReference type="ARBA" id="ARBA00023204"/>
    </source>
</evidence>
<comment type="function">
    <text evidence="11">Plays a role in repairing double-strand DNA breaks, probably involving stabilizing or processing branched DNA or blocked replication forks.</text>
</comment>
<dbReference type="OrthoDB" id="9803906at2"/>
<evidence type="ECO:0000259" key="14">
    <source>
        <dbReference type="PROSITE" id="PS50162"/>
    </source>
</evidence>
<evidence type="ECO:0000313" key="15">
    <source>
        <dbReference type="EMBL" id="ABC20772.1"/>
    </source>
</evidence>
<comment type="function">
    <text evidence="13">DNA-dependent ATPase involved in processing of recombination intermediates, plays a role in repairing DNA breaks. Stimulates the branch migration of RecA-mediated strand transfer reactions, allowing the 3' invading strand to extend heteroduplex DNA faster. Binds ssDNA in the presence of ADP but not other nucleotides, has ATPase activity that is stimulated by ssDNA and various branched DNA structures, but inhibited by SSB. Does not have RecA's homology-searching function.</text>
</comment>
<dbReference type="PATRIC" id="fig|264732.11.peg.2710"/>
<dbReference type="PRINTS" id="PR01874">
    <property type="entry name" value="DNAREPAIRADA"/>
</dbReference>
<dbReference type="GO" id="GO:0005829">
    <property type="term" value="C:cytosol"/>
    <property type="evidence" value="ECO:0007669"/>
    <property type="project" value="TreeGrafter"/>
</dbReference>
<dbReference type="NCBIfam" id="TIGR00416">
    <property type="entry name" value="sms"/>
    <property type="match status" value="1"/>
</dbReference>
<organism evidence="15">
    <name type="scientific">Moorella thermoacetica (strain ATCC 39073 / JCM 9320)</name>
    <dbReference type="NCBI Taxonomy" id="264732"/>
    <lineage>
        <taxon>Bacteria</taxon>
        <taxon>Bacillati</taxon>
        <taxon>Bacillota</taxon>
        <taxon>Clostridia</taxon>
        <taxon>Neomoorellales</taxon>
        <taxon>Neomoorellaceae</taxon>
        <taxon>Neomoorella</taxon>
    </lineage>
</organism>
<dbReference type="InterPro" id="IPR027417">
    <property type="entry name" value="P-loop_NTPase"/>
</dbReference>
<accession>Q2RFL7</accession>
<feature type="region of interest" description="Lon-protease-like" evidence="11">
    <location>
        <begin position="367"/>
        <end position="489"/>
    </location>
</feature>
<dbReference type="InterPro" id="IPR004504">
    <property type="entry name" value="DNA_repair_RadA"/>
</dbReference>
<evidence type="ECO:0000256" key="1">
    <source>
        <dbReference type="ARBA" id="ARBA00022723"/>
    </source>
</evidence>
<evidence type="ECO:0000256" key="3">
    <source>
        <dbReference type="ARBA" id="ARBA00022763"/>
    </source>
</evidence>
<keyword evidence="10 11" id="KW-0234">DNA repair</keyword>
<dbReference type="SMART" id="SM00382">
    <property type="entry name" value="AAA"/>
    <property type="match status" value="1"/>
</dbReference>
<evidence type="ECO:0000256" key="4">
    <source>
        <dbReference type="ARBA" id="ARBA00022771"/>
    </source>
</evidence>
<dbReference type="PANTHER" id="PTHR32472:SF10">
    <property type="entry name" value="DNA REPAIR PROTEIN RADA-LIKE PROTEIN"/>
    <property type="match status" value="1"/>
</dbReference>
<feature type="binding site" evidence="11">
    <location>
        <begin position="111"/>
        <end position="118"/>
    </location>
    <ligand>
        <name>ATP</name>
        <dbReference type="ChEBI" id="CHEBI:30616"/>
    </ligand>
</feature>
<dbReference type="PROSITE" id="PS50162">
    <property type="entry name" value="RECA_2"/>
    <property type="match status" value="1"/>
</dbReference>
<dbReference type="GO" id="GO:0005524">
    <property type="term" value="F:ATP binding"/>
    <property type="evidence" value="ECO:0007669"/>
    <property type="project" value="UniProtKB-UniRule"/>
</dbReference>
<dbReference type="Pfam" id="PF13541">
    <property type="entry name" value="ChlI"/>
    <property type="match status" value="1"/>
</dbReference>
<dbReference type="CDD" id="cd01121">
    <property type="entry name" value="RadA_SMS_N"/>
    <property type="match status" value="1"/>
</dbReference>
<keyword evidence="1 11" id="KW-0479">Metal-binding</keyword>
<dbReference type="InterPro" id="IPR020568">
    <property type="entry name" value="Ribosomal_Su5_D2-typ_SF"/>
</dbReference>
<comment type="similarity">
    <text evidence="11 13">Belongs to the RecA family. RadA subfamily.</text>
</comment>
<gene>
    <name evidence="11" type="primary">radA</name>
    <name evidence="15" type="ordered locus">Moth_2490</name>
</gene>
<dbReference type="Pfam" id="PF13481">
    <property type="entry name" value="AAA_25"/>
    <property type="match status" value="1"/>
</dbReference>
<keyword evidence="8 11" id="KW-0346">Stress response</keyword>
<dbReference type="SUPFAM" id="SSF52540">
    <property type="entry name" value="P-loop containing nucleoside triphosphate hydrolases"/>
    <property type="match status" value="1"/>
</dbReference>
<dbReference type="MEROPS" id="S16.A04"/>
<dbReference type="GO" id="GO:0016787">
    <property type="term" value="F:hydrolase activity"/>
    <property type="evidence" value="ECO:0007669"/>
    <property type="project" value="UniProtKB-KW"/>
</dbReference>
<dbReference type="GO" id="GO:0003684">
    <property type="term" value="F:damaged DNA binding"/>
    <property type="evidence" value="ECO:0007669"/>
    <property type="project" value="InterPro"/>
</dbReference>
<dbReference type="GO" id="GO:0140664">
    <property type="term" value="F:ATP-dependent DNA damage sensor activity"/>
    <property type="evidence" value="ECO:0007669"/>
    <property type="project" value="InterPro"/>
</dbReference>
<evidence type="ECO:0000256" key="8">
    <source>
        <dbReference type="ARBA" id="ARBA00023016"/>
    </source>
</evidence>
<dbReference type="PANTHER" id="PTHR32472">
    <property type="entry name" value="DNA REPAIR PROTEIN RADA"/>
    <property type="match status" value="1"/>
</dbReference>
<sequence>MPPSVNENSGADKSKGAELLTRIKERFVCQQCGYESQGFLGRCPACGSWNSLVAEAIIPEGIKKAAGSGEVPVLLSRVNDISEKRLVTTLGEWDRVLGGGLVPGSLVLVGGAPGIGKSTLLLQVAHLLSSRYGKILYVTGEESASQTRLRARRLGAEEGEIYLLAETNIEGILLQIERLQPVVVMVDSIQTMLLPDIQAAPGSVSQVREGAARFLRLAKDGGPAVILVGHVTKEGFLAGPKVLEHLVDCVLYLEGERYQAYRILRSVKNRFGSTNEIGVFEMTGSGLQEVTNPSAMLMAERPAGVAGSSVVACLEGTRPLLLEIQALVSKTAFGNPRRLATGIDFNRALLLAAVLEKRAGLPLGGYDIYLNVAGGIAINEPAADLGICLAIASGLKDRPLESRTLVLGEVGLAGEVRAVTQLERRVEEAARLGFNRFIIPAGNRGGLKGQSGCEIYKVSTINEALRLALVNTGSGAGDNTLSNPFYKYS</sequence>
<feature type="short sequence motif" description="RadA KNRFG motif" evidence="11">
    <location>
        <begin position="268"/>
        <end position="272"/>
    </location>
</feature>
<evidence type="ECO:0000256" key="6">
    <source>
        <dbReference type="ARBA" id="ARBA00022833"/>
    </source>
</evidence>
<dbReference type="EnsemblBacteria" id="ABC20772">
    <property type="protein sequence ID" value="ABC20772"/>
    <property type="gene ID" value="Moth_2490"/>
</dbReference>
<dbReference type="AlphaFoldDB" id="Q2RFL7"/>
<evidence type="ECO:0000256" key="2">
    <source>
        <dbReference type="ARBA" id="ARBA00022741"/>
    </source>
</evidence>
<reference evidence="15" key="1">
    <citation type="submission" date="2005-12" db="EMBL/GenBank/DDBJ databases">
        <title>Complete sequence of Moorella thermoacetica ATCC 39073.</title>
        <authorList>
            <consortium name="US DOE Joint Genome Institute"/>
            <person name="Copeland A."/>
            <person name="Lucas S."/>
            <person name="Lapidus A."/>
            <person name="Barry K."/>
            <person name="Detter J.C."/>
            <person name="Glavina T."/>
            <person name="Hammon N."/>
            <person name="Israni S."/>
            <person name="Pitluck S."/>
            <person name="Chertkov O."/>
            <person name="Saunders E.H."/>
            <person name="Brettin T."/>
            <person name="Bruce D."/>
            <person name="Han C."/>
            <person name="Tapia R."/>
            <person name="Gilna P."/>
            <person name="Schmutz J."/>
            <person name="Larimer F."/>
            <person name="Land M."/>
            <person name="Kyrpides N."/>
            <person name="Anderson I."/>
            <person name="Richardson P."/>
            <person name="Ragsdale S."/>
        </authorList>
    </citation>
    <scope>NUCLEOTIDE SEQUENCE</scope>
    <source>
        <strain evidence="15">ATCC 39073</strain>
    </source>
</reference>
<dbReference type="FunFam" id="3.40.50.300:FF:000050">
    <property type="entry name" value="DNA repair protein RadA"/>
    <property type="match status" value="1"/>
</dbReference>
<keyword evidence="2 11" id="KW-0547">Nucleotide-binding</keyword>
<dbReference type="InterPro" id="IPR014721">
    <property type="entry name" value="Ribsml_uS5_D2-typ_fold_subgr"/>
</dbReference>
<dbReference type="GO" id="GO:0000725">
    <property type="term" value="P:recombinational repair"/>
    <property type="evidence" value="ECO:0007669"/>
    <property type="project" value="UniProtKB-UniRule"/>
</dbReference>
<dbReference type="Gene3D" id="3.30.230.10">
    <property type="match status" value="1"/>
</dbReference>
<dbReference type="InterPro" id="IPR020588">
    <property type="entry name" value="RecA_ATP-bd"/>
</dbReference>
<dbReference type="HAMAP" id="MF_01498">
    <property type="entry name" value="RadA_bact"/>
    <property type="match status" value="1"/>
</dbReference>
<evidence type="ECO:0000256" key="5">
    <source>
        <dbReference type="ARBA" id="ARBA00022801"/>
    </source>
</evidence>
<keyword evidence="5" id="KW-0378">Hydrolase</keyword>
<dbReference type="HOGENOM" id="CLU_018264_0_1_9"/>
<dbReference type="InterPro" id="IPR003593">
    <property type="entry name" value="AAA+_ATPase"/>
</dbReference>
<evidence type="ECO:0000256" key="11">
    <source>
        <dbReference type="HAMAP-Rule" id="MF_01498"/>
    </source>
</evidence>
<keyword evidence="6 13" id="KW-0862">Zinc</keyword>
<dbReference type="EMBL" id="CP000232">
    <property type="protein sequence ID" value="ABC20772.1"/>
    <property type="molecule type" value="Genomic_DNA"/>
</dbReference>
<feature type="domain" description="RecA family profile 1" evidence="14">
    <location>
        <begin position="82"/>
        <end position="231"/>
    </location>
</feature>
<dbReference type="Gene3D" id="3.40.50.300">
    <property type="entry name" value="P-loop containing nucleotide triphosphate hydrolases"/>
    <property type="match status" value="1"/>
</dbReference>
<dbReference type="eggNOG" id="COG1066">
    <property type="taxonomic scope" value="Bacteria"/>
</dbReference>
<keyword evidence="3 11" id="KW-0227">DNA damage</keyword>
<dbReference type="InterPro" id="IPR041166">
    <property type="entry name" value="Rubredoxin_2"/>
</dbReference>